<gene>
    <name evidence="1" type="ORF">PSYMO_01645</name>
</gene>
<organism evidence="1">
    <name type="scientific">Pseudomonas amygdali pv. mori str. 301020</name>
    <dbReference type="NCBI Taxonomy" id="629261"/>
    <lineage>
        <taxon>Bacteria</taxon>
        <taxon>Pseudomonadati</taxon>
        <taxon>Pseudomonadota</taxon>
        <taxon>Gammaproteobacteria</taxon>
        <taxon>Pseudomonadales</taxon>
        <taxon>Pseudomonadaceae</taxon>
        <taxon>Pseudomonas</taxon>
        <taxon>Pseudomonas amygdali</taxon>
    </lineage>
</organism>
<comment type="caution">
    <text evidence="1">The sequence shown here is derived from an EMBL/GenBank/DDBJ whole genome shotgun (WGS) entry which is preliminary data.</text>
</comment>
<sequence>LRNLAVGLGNAPSTIPVIEALHARRDYPSELVREHVEWALQRHGVADAEG</sequence>
<dbReference type="EMBL" id="AEAG01000072">
    <property type="protein sequence ID" value="EGH20253.1"/>
    <property type="molecule type" value="Genomic_DNA"/>
</dbReference>
<dbReference type="AlphaFoldDB" id="A0A656G397"/>
<evidence type="ECO:0000313" key="1">
    <source>
        <dbReference type="EMBL" id="EGH20253.1"/>
    </source>
</evidence>
<proteinExistence type="predicted"/>
<name>A0A656G397_PSEA0</name>
<accession>A0A656G397</accession>
<feature type="non-terminal residue" evidence="1">
    <location>
        <position position="1"/>
    </location>
</feature>
<reference evidence="1" key="1">
    <citation type="journal article" date="2011" name="PLoS Pathog.">
        <title>Dynamic evolution of pathogenicity revealed by sequencing and comparative genomics of 19 Pseudomonas syringae isolates.</title>
        <authorList>
            <person name="Baltrus D.A."/>
            <person name="Nishimura M.T."/>
            <person name="Romanchuk A."/>
            <person name="Chang J.H."/>
            <person name="Mukhtar M.S."/>
            <person name="Cherkis K."/>
            <person name="Roach J."/>
            <person name="Grant S.R."/>
            <person name="Jones C.D."/>
            <person name="Dangl J.L."/>
        </authorList>
    </citation>
    <scope>NUCLEOTIDE SEQUENCE [LARGE SCALE GENOMIC DNA]</scope>
    <source>
        <strain evidence="1">301020</strain>
    </source>
</reference>
<protein>
    <submittedName>
        <fullName evidence="1">Iron-sulfur cluster-binding protein</fullName>
    </submittedName>
</protein>